<dbReference type="GO" id="GO:0004175">
    <property type="term" value="F:endopeptidase activity"/>
    <property type="evidence" value="ECO:0007669"/>
    <property type="project" value="UniProtKB-ARBA"/>
</dbReference>
<dbReference type="GO" id="GO:0006508">
    <property type="term" value="P:proteolysis"/>
    <property type="evidence" value="ECO:0007669"/>
    <property type="project" value="UniProtKB-KW"/>
</dbReference>
<keyword evidence="1" id="KW-0472">Membrane</keyword>
<gene>
    <name evidence="3" type="ORF">DFR42_107257</name>
</gene>
<dbReference type="RefSeq" id="WP_110256828.1">
    <property type="nucleotide sequence ID" value="NZ_QJKB01000007.1"/>
</dbReference>
<feature type="transmembrane region" description="Helical" evidence="1">
    <location>
        <begin position="70"/>
        <end position="92"/>
    </location>
</feature>
<protein>
    <submittedName>
        <fullName evidence="3">CAAX prenyl protease-like protein</fullName>
    </submittedName>
</protein>
<feature type="transmembrane region" description="Helical" evidence="1">
    <location>
        <begin position="17"/>
        <end position="34"/>
    </location>
</feature>
<keyword evidence="1" id="KW-0812">Transmembrane</keyword>
<evidence type="ECO:0000259" key="2">
    <source>
        <dbReference type="Pfam" id="PF02517"/>
    </source>
</evidence>
<keyword evidence="3" id="KW-0645">Protease</keyword>
<comment type="caution">
    <text evidence="3">The sequence shown here is derived from an EMBL/GenBank/DDBJ whole genome shotgun (WGS) entry which is preliminary data.</text>
</comment>
<dbReference type="InterPro" id="IPR003675">
    <property type="entry name" value="Rce1/LyrA-like_dom"/>
</dbReference>
<dbReference type="Pfam" id="PF02517">
    <property type="entry name" value="Rce1-like"/>
    <property type="match status" value="1"/>
</dbReference>
<feature type="transmembrane region" description="Helical" evidence="1">
    <location>
        <begin position="40"/>
        <end position="61"/>
    </location>
</feature>
<keyword evidence="4" id="KW-1185">Reference proteome</keyword>
<dbReference type="AlphaFoldDB" id="A0A318IZ98"/>
<dbReference type="OrthoDB" id="158986at2"/>
<organism evidence="3 4">
    <name type="scientific">Undibacterium pigrum</name>
    <dbReference type="NCBI Taxonomy" id="401470"/>
    <lineage>
        <taxon>Bacteria</taxon>
        <taxon>Pseudomonadati</taxon>
        <taxon>Pseudomonadota</taxon>
        <taxon>Betaproteobacteria</taxon>
        <taxon>Burkholderiales</taxon>
        <taxon>Oxalobacteraceae</taxon>
        <taxon>Undibacterium</taxon>
    </lineage>
</organism>
<dbReference type="GO" id="GO:0080120">
    <property type="term" value="P:CAAX-box protein maturation"/>
    <property type="evidence" value="ECO:0007669"/>
    <property type="project" value="UniProtKB-ARBA"/>
</dbReference>
<dbReference type="EMBL" id="QJKB01000007">
    <property type="protein sequence ID" value="PXX41606.1"/>
    <property type="molecule type" value="Genomic_DNA"/>
</dbReference>
<dbReference type="PANTHER" id="PTHR43592:SF15">
    <property type="entry name" value="CAAX AMINO TERMINAL PROTEASE FAMILY PROTEIN"/>
    <property type="match status" value="1"/>
</dbReference>
<keyword evidence="3" id="KW-0378">Hydrolase</keyword>
<evidence type="ECO:0000313" key="4">
    <source>
        <dbReference type="Proteomes" id="UP000247792"/>
    </source>
</evidence>
<reference evidence="3 4" key="1">
    <citation type="submission" date="2018-05" db="EMBL/GenBank/DDBJ databases">
        <title>Genomic Encyclopedia of Type Strains, Phase IV (KMG-IV): sequencing the most valuable type-strain genomes for metagenomic binning, comparative biology and taxonomic classification.</title>
        <authorList>
            <person name="Goeker M."/>
        </authorList>
    </citation>
    <scope>NUCLEOTIDE SEQUENCE [LARGE SCALE GENOMIC DNA]</scope>
    <source>
        <strain evidence="3 4">DSM 19792</strain>
    </source>
</reference>
<keyword evidence="1" id="KW-1133">Transmembrane helix</keyword>
<dbReference type="PANTHER" id="PTHR43592">
    <property type="entry name" value="CAAX AMINO TERMINAL PROTEASE"/>
    <property type="match status" value="1"/>
</dbReference>
<evidence type="ECO:0000313" key="3">
    <source>
        <dbReference type="EMBL" id="PXX41606.1"/>
    </source>
</evidence>
<dbReference type="Proteomes" id="UP000247792">
    <property type="component" value="Unassembled WGS sequence"/>
</dbReference>
<accession>A0A318IZ98</accession>
<feature type="domain" description="CAAX prenyl protease 2/Lysostaphin resistance protein A-like" evidence="2">
    <location>
        <begin position="108"/>
        <end position="193"/>
    </location>
</feature>
<evidence type="ECO:0000256" key="1">
    <source>
        <dbReference type="SAM" id="Phobius"/>
    </source>
</evidence>
<feature type="transmembrane region" description="Helical" evidence="1">
    <location>
        <begin position="217"/>
        <end position="238"/>
    </location>
</feature>
<proteinExistence type="predicted"/>
<sequence length="256" mass="28778">MTATSSSEAQLISKKHSYYLVAGLVFIVALNIFLNNYDMGKATIIVAAVLLIVSAIVIFGIERKIAFKRLLLQSGIAICYILLVIYWLSLSINLMEMRALIEKFVTPSALLKIVATAIGVAVFEEMVFRRFLLDFLRKGMSTKWAIFWSSFAFFFLHFTFNPFLFLSGVFYANLALRFRSLIAVILLHACYDTIGYLSKVEGLQITHLGNSLTASEWLVASNFIADKALMGALILYMAGEWVFKKVKENTAQSTPY</sequence>
<feature type="transmembrane region" description="Helical" evidence="1">
    <location>
        <begin position="104"/>
        <end position="123"/>
    </location>
</feature>
<name>A0A318IZ98_9BURK</name>
<feature type="transmembrane region" description="Helical" evidence="1">
    <location>
        <begin position="144"/>
        <end position="172"/>
    </location>
</feature>